<evidence type="ECO:0000256" key="11">
    <source>
        <dbReference type="ARBA" id="ARBA00023136"/>
    </source>
</evidence>
<keyword evidence="14" id="KW-0325">Glycoprotein</keyword>
<dbReference type="Gene3D" id="2.60.120.200">
    <property type="match status" value="1"/>
</dbReference>
<dbReference type="PRINTS" id="PR00480">
    <property type="entry name" value="ASTACIN"/>
</dbReference>
<feature type="domain" description="Peptidase M12A" evidence="19">
    <location>
        <begin position="43"/>
        <end position="237"/>
    </location>
</feature>
<evidence type="ECO:0000256" key="4">
    <source>
        <dbReference type="ARBA" id="ARBA00022692"/>
    </source>
</evidence>
<evidence type="ECO:0000256" key="13">
    <source>
        <dbReference type="ARBA" id="ARBA00023157"/>
    </source>
</evidence>
<evidence type="ECO:0000259" key="18">
    <source>
        <dbReference type="PROSITE" id="PS50144"/>
    </source>
</evidence>
<evidence type="ECO:0000256" key="10">
    <source>
        <dbReference type="ARBA" id="ARBA00023049"/>
    </source>
</evidence>
<protein>
    <recommendedName>
        <fullName evidence="16">Metalloendopeptidase</fullName>
        <ecNumber evidence="16">3.4.24.-</ecNumber>
    </recommendedName>
</protein>
<dbReference type="PROSITE" id="PS50060">
    <property type="entry name" value="MAM_2"/>
    <property type="match status" value="1"/>
</dbReference>
<keyword evidence="4" id="KW-0812">Transmembrane</keyword>
<dbReference type="InterPro" id="IPR000998">
    <property type="entry name" value="MAM_dom"/>
</dbReference>
<dbReference type="SUPFAM" id="SSF49599">
    <property type="entry name" value="TRAF domain-like"/>
    <property type="match status" value="1"/>
</dbReference>
<dbReference type="PROSITE" id="PS50144">
    <property type="entry name" value="MATH"/>
    <property type="match status" value="1"/>
</dbReference>
<dbReference type="FunFam" id="2.60.120.200:FF:000037">
    <property type="entry name" value="Meprin A subunit"/>
    <property type="match status" value="1"/>
</dbReference>
<dbReference type="PRINTS" id="PR00020">
    <property type="entry name" value="MAMDOMAIN"/>
</dbReference>
<dbReference type="EMBL" id="JBHFQA010000019">
    <property type="protein sequence ID" value="KAL2082032.1"/>
    <property type="molecule type" value="Genomic_DNA"/>
</dbReference>
<dbReference type="SUPFAM" id="SSF55486">
    <property type="entry name" value="Metalloproteases ('zincins'), catalytic domain"/>
    <property type="match status" value="1"/>
</dbReference>
<keyword evidence="3 15" id="KW-0645">Protease</keyword>
<gene>
    <name evidence="20" type="ORF">ACEWY4_021850</name>
</gene>
<dbReference type="SMART" id="SM00137">
    <property type="entry name" value="MAM"/>
    <property type="match status" value="1"/>
</dbReference>
<keyword evidence="9" id="KW-1133">Transmembrane helix</keyword>
<dbReference type="Pfam" id="PF22486">
    <property type="entry name" value="MATH_2"/>
    <property type="match status" value="1"/>
</dbReference>
<dbReference type="GO" id="GO:0008270">
    <property type="term" value="F:zinc ion binding"/>
    <property type="evidence" value="ECO:0007669"/>
    <property type="project" value="UniProtKB-UniRule"/>
</dbReference>
<keyword evidence="12" id="KW-0865">Zymogen</keyword>
<evidence type="ECO:0000256" key="5">
    <source>
        <dbReference type="ARBA" id="ARBA00022723"/>
    </source>
</evidence>
<dbReference type="PROSITE" id="PS00740">
    <property type="entry name" value="MAM_1"/>
    <property type="match status" value="1"/>
</dbReference>
<feature type="active site" evidence="15">
    <location>
        <position position="133"/>
    </location>
</feature>
<comment type="caution">
    <text evidence="15">Lacks conserved residue(s) required for the propagation of feature annotation.</text>
</comment>
<feature type="domain" description="MAM" evidence="17">
    <location>
        <begin position="244"/>
        <end position="409"/>
    </location>
</feature>
<dbReference type="GO" id="GO:0016020">
    <property type="term" value="C:membrane"/>
    <property type="evidence" value="ECO:0007669"/>
    <property type="project" value="UniProtKB-SubCell"/>
</dbReference>
<dbReference type="PANTHER" id="PTHR10127:SF828">
    <property type="entry name" value="METALLOENDOPEPTIDASE"/>
    <property type="match status" value="1"/>
</dbReference>
<evidence type="ECO:0000259" key="19">
    <source>
        <dbReference type="PROSITE" id="PS51864"/>
    </source>
</evidence>
<keyword evidence="7 15" id="KW-0378">Hydrolase</keyword>
<evidence type="ECO:0000259" key="17">
    <source>
        <dbReference type="PROSITE" id="PS50060"/>
    </source>
</evidence>
<evidence type="ECO:0000256" key="15">
    <source>
        <dbReference type="PROSITE-ProRule" id="PRU01211"/>
    </source>
</evidence>
<dbReference type="Gene3D" id="2.60.210.10">
    <property type="entry name" value="Apoptosis, Tumor Necrosis Factor Receptor Associated Protein 2, Chain A"/>
    <property type="match status" value="1"/>
</dbReference>
<feature type="domain" description="MATH" evidence="18">
    <location>
        <begin position="407"/>
        <end position="568"/>
    </location>
</feature>
<evidence type="ECO:0000256" key="16">
    <source>
        <dbReference type="RuleBase" id="RU361183"/>
    </source>
</evidence>
<evidence type="ECO:0000256" key="2">
    <source>
        <dbReference type="ARBA" id="ARBA00022536"/>
    </source>
</evidence>
<evidence type="ECO:0000313" key="21">
    <source>
        <dbReference type="Proteomes" id="UP001591681"/>
    </source>
</evidence>
<evidence type="ECO:0000256" key="14">
    <source>
        <dbReference type="ARBA" id="ARBA00023180"/>
    </source>
</evidence>
<evidence type="ECO:0000256" key="7">
    <source>
        <dbReference type="ARBA" id="ARBA00022801"/>
    </source>
</evidence>
<keyword evidence="13" id="KW-1015">Disulfide bond</keyword>
<dbReference type="InterPro" id="IPR002083">
    <property type="entry name" value="MATH/TRAF_dom"/>
</dbReference>
<dbReference type="PROSITE" id="PS51864">
    <property type="entry name" value="ASTACIN"/>
    <property type="match status" value="1"/>
</dbReference>
<comment type="cofactor">
    <cofactor evidence="15 16">
        <name>Zn(2+)</name>
        <dbReference type="ChEBI" id="CHEBI:29105"/>
    </cofactor>
    <text evidence="15 16">Binds 1 zinc ion per subunit.</text>
</comment>
<dbReference type="SMART" id="SM00235">
    <property type="entry name" value="ZnMc"/>
    <property type="match status" value="1"/>
</dbReference>
<keyword evidence="2" id="KW-0245">EGF-like domain</keyword>
<keyword evidence="5 15" id="KW-0479">Metal-binding</keyword>
<dbReference type="AlphaFoldDB" id="A0ABD1J4I5"/>
<keyword evidence="10 15" id="KW-0482">Metalloprotease</keyword>
<evidence type="ECO:0000256" key="12">
    <source>
        <dbReference type="ARBA" id="ARBA00023145"/>
    </source>
</evidence>
<dbReference type="PANTHER" id="PTHR10127">
    <property type="entry name" value="DISCOIDIN, CUB, EGF, LAMININ , AND ZINC METALLOPROTEASE DOMAIN CONTAINING"/>
    <property type="match status" value="1"/>
</dbReference>
<dbReference type="FunFam" id="2.60.210.10:FF:000009">
    <property type="entry name" value="Meprin A subunit"/>
    <property type="match status" value="1"/>
</dbReference>
<evidence type="ECO:0000256" key="1">
    <source>
        <dbReference type="ARBA" id="ARBA00004479"/>
    </source>
</evidence>
<name>A0ABD1J4I5_9TELE</name>
<dbReference type="InterPro" id="IPR006026">
    <property type="entry name" value="Peptidase_Metallo"/>
</dbReference>
<feature type="binding site" evidence="15">
    <location>
        <position position="132"/>
    </location>
    <ligand>
        <name>Zn(2+)</name>
        <dbReference type="ChEBI" id="CHEBI:29105"/>
        <note>catalytic</note>
    </ligand>
</feature>
<dbReference type="InterPro" id="IPR024079">
    <property type="entry name" value="MetalloPept_cat_dom_sf"/>
</dbReference>
<evidence type="ECO:0000256" key="8">
    <source>
        <dbReference type="ARBA" id="ARBA00022833"/>
    </source>
</evidence>
<dbReference type="SUPFAM" id="SSF49899">
    <property type="entry name" value="Concanavalin A-like lectins/glucanases"/>
    <property type="match status" value="1"/>
</dbReference>
<dbReference type="GO" id="GO:0004222">
    <property type="term" value="F:metalloendopeptidase activity"/>
    <property type="evidence" value="ECO:0007669"/>
    <property type="project" value="UniProtKB-UniRule"/>
</dbReference>
<dbReference type="InterPro" id="IPR001506">
    <property type="entry name" value="Peptidase_M12A"/>
</dbReference>
<evidence type="ECO:0000313" key="20">
    <source>
        <dbReference type="EMBL" id="KAL2082032.1"/>
    </source>
</evidence>
<dbReference type="EC" id="3.4.24.-" evidence="16"/>
<evidence type="ECO:0000256" key="3">
    <source>
        <dbReference type="ARBA" id="ARBA00022670"/>
    </source>
</evidence>
<reference evidence="20 21" key="1">
    <citation type="submission" date="2024-09" db="EMBL/GenBank/DDBJ databases">
        <title>A chromosome-level genome assembly of Gray's grenadier anchovy, Coilia grayii.</title>
        <authorList>
            <person name="Fu Z."/>
        </authorList>
    </citation>
    <scope>NUCLEOTIDE SEQUENCE [LARGE SCALE GENOMIC DNA]</scope>
    <source>
        <strain evidence="20">G4</strain>
        <tissue evidence="20">Muscle</tissue>
    </source>
</reference>
<feature type="binding site" evidence="15">
    <location>
        <position position="136"/>
    </location>
    <ligand>
        <name>Zn(2+)</name>
        <dbReference type="ChEBI" id="CHEBI:29105"/>
        <note>catalytic</note>
    </ligand>
</feature>
<keyword evidence="6" id="KW-0732">Signal</keyword>
<evidence type="ECO:0000256" key="6">
    <source>
        <dbReference type="ARBA" id="ARBA00022729"/>
    </source>
</evidence>
<keyword evidence="21" id="KW-1185">Reference proteome</keyword>
<dbReference type="FunFam" id="3.40.390.10:FF:000015">
    <property type="entry name" value="Meprin A subunit"/>
    <property type="match status" value="1"/>
</dbReference>
<keyword evidence="11" id="KW-0472">Membrane</keyword>
<dbReference type="Proteomes" id="UP001591681">
    <property type="component" value="Unassembled WGS sequence"/>
</dbReference>
<sequence length="630" mass="71800">MFSWITAHAIDRDGPIRRDVPFINKGLKTPVVQGDIALPPGRNALIDKAYRWKFPIPYILTNSLDLNAKGVIHQVFETYRLKSCVDFKPYEGEKSYIKFEKLDGCWSMIGDLKEGQQLSLGETCDYKGTIMHELLHALGFYHEQSRTDRDDYVNIHWDQIIPGMESNFDKYDDTFITDQNTPYDYESIMHYDPYLFTTDPNYPTITAKDPEMTKLLGQYNDFSDVDLLRLNRMYNCSAPLTLLEQCAFESSNICGMIQNENDNADWIHTRSSPSSHDHTLVGQCNNAGFFMHYPTNQGLPDDSAFLESRILYPKRNLQCLQFFYKMTGSPKDKLVVWAKREDPKGNTLSTTAAATFTGDDDHSWKIAHVPFNMDGKFRYAFQGLRGEPSGSRGGIVIDDVTLAETRCPSGVWRIANFSRLVATMDPGEYVQSPRFHSPEGYGFGLQLIPNSAQHPGYVGAFFHLTSWVNDHVLQWPAGNRQVTMTVLDQHPDVTRRQSFSSSFTTDPKELIPGTDQLYWDNPAKVGTYDPSCDCYRGWTWGWTWFFPHADLEKRSYLKNDDFILFIEFEGEHCCPEAASLVALSCFVGKTVKLCAKNKKHISVHCVLWAMSLCVTQIVYAQVCVCLSVCV</sequence>
<comment type="subcellular location">
    <subcellularLocation>
        <location evidence="1">Membrane</location>
        <topology evidence="1">Single-pass type I membrane protein</topology>
    </subcellularLocation>
</comment>
<dbReference type="GO" id="GO:0006508">
    <property type="term" value="P:proteolysis"/>
    <property type="evidence" value="ECO:0007669"/>
    <property type="project" value="UniProtKB-KW"/>
</dbReference>
<dbReference type="InterPro" id="IPR013320">
    <property type="entry name" value="ConA-like_dom_sf"/>
</dbReference>
<organism evidence="20 21">
    <name type="scientific">Coilia grayii</name>
    <name type="common">Gray's grenadier anchovy</name>
    <dbReference type="NCBI Taxonomy" id="363190"/>
    <lineage>
        <taxon>Eukaryota</taxon>
        <taxon>Metazoa</taxon>
        <taxon>Chordata</taxon>
        <taxon>Craniata</taxon>
        <taxon>Vertebrata</taxon>
        <taxon>Euteleostomi</taxon>
        <taxon>Actinopterygii</taxon>
        <taxon>Neopterygii</taxon>
        <taxon>Teleostei</taxon>
        <taxon>Clupei</taxon>
        <taxon>Clupeiformes</taxon>
        <taxon>Clupeoidei</taxon>
        <taxon>Engraulidae</taxon>
        <taxon>Coilinae</taxon>
        <taxon>Coilia</taxon>
    </lineage>
</organism>
<accession>A0ABD1J4I5</accession>
<evidence type="ECO:0000256" key="9">
    <source>
        <dbReference type="ARBA" id="ARBA00022989"/>
    </source>
</evidence>
<dbReference type="InterPro" id="IPR008974">
    <property type="entry name" value="TRAF-like"/>
</dbReference>
<proteinExistence type="predicted"/>
<feature type="binding site" evidence="15">
    <location>
        <position position="142"/>
    </location>
    <ligand>
        <name>Zn(2+)</name>
        <dbReference type="ChEBI" id="CHEBI:29105"/>
        <note>catalytic</note>
    </ligand>
</feature>
<comment type="caution">
    <text evidence="20">The sequence shown here is derived from an EMBL/GenBank/DDBJ whole genome shotgun (WGS) entry which is preliminary data.</text>
</comment>
<dbReference type="Pfam" id="PF00629">
    <property type="entry name" value="MAM"/>
    <property type="match status" value="1"/>
</dbReference>
<dbReference type="CDD" id="cd06263">
    <property type="entry name" value="MAM"/>
    <property type="match status" value="1"/>
</dbReference>
<dbReference type="Pfam" id="PF01400">
    <property type="entry name" value="Astacin"/>
    <property type="match status" value="1"/>
</dbReference>
<dbReference type="Gene3D" id="3.40.390.10">
    <property type="entry name" value="Collagenase (Catalytic Domain)"/>
    <property type="match status" value="1"/>
</dbReference>
<keyword evidence="8 15" id="KW-0862">Zinc</keyword>